<name>A0A0M2SXJ2_9BACI</name>
<gene>
    <name evidence="1" type="ORF">WQ57_03455</name>
</gene>
<dbReference type="InterPro" id="IPR014967">
    <property type="entry name" value="Uncharacterised_YugN-like"/>
</dbReference>
<evidence type="ECO:0008006" key="3">
    <source>
        <dbReference type="Google" id="ProtNLM"/>
    </source>
</evidence>
<dbReference type="AlphaFoldDB" id="A0A0M2SXJ2"/>
<evidence type="ECO:0000313" key="1">
    <source>
        <dbReference type="EMBL" id="KKK39299.1"/>
    </source>
</evidence>
<organism evidence="1 2">
    <name type="scientific">Mesobacillus campisalis</name>
    <dbReference type="NCBI Taxonomy" id="1408103"/>
    <lineage>
        <taxon>Bacteria</taxon>
        <taxon>Bacillati</taxon>
        <taxon>Bacillota</taxon>
        <taxon>Bacilli</taxon>
        <taxon>Bacillales</taxon>
        <taxon>Bacillaceae</taxon>
        <taxon>Mesobacillus</taxon>
    </lineage>
</organism>
<comment type="caution">
    <text evidence="1">The sequence shown here is derived from an EMBL/GenBank/DDBJ whole genome shotgun (WGS) entry which is preliminary data.</text>
</comment>
<evidence type="ECO:0000313" key="2">
    <source>
        <dbReference type="Proteomes" id="UP000034166"/>
    </source>
</evidence>
<proteinExistence type="predicted"/>
<dbReference type="RefSeq" id="WP_046522334.1">
    <property type="nucleotide sequence ID" value="NZ_LAYY01000003.1"/>
</dbReference>
<dbReference type="InterPro" id="IPR036491">
    <property type="entry name" value="YugN-like_sf"/>
</dbReference>
<dbReference type="OrthoDB" id="2988890at2"/>
<dbReference type="EMBL" id="LAYY01000003">
    <property type="protein sequence ID" value="KKK39299.1"/>
    <property type="molecule type" value="Genomic_DNA"/>
</dbReference>
<reference evidence="1 2" key="1">
    <citation type="submission" date="2015-04" db="EMBL/GenBank/DDBJ databases">
        <title>Taxonomic description and genome sequence of Bacillus campisalis sp. nov., a novel member of the genus Bacillus isolated from solar saltern.</title>
        <authorList>
            <person name="Mathan Kumar R."/>
            <person name="Kaur G."/>
            <person name="Kumar A."/>
            <person name="Singh N.K."/>
            <person name="Kaur N."/>
            <person name="Kumar N."/>
            <person name="Mayilraj S."/>
        </authorList>
    </citation>
    <scope>NUCLEOTIDE SEQUENCE [LARGE SCALE GENOMIC DNA]</scope>
    <source>
        <strain evidence="1 2">SA2-6</strain>
    </source>
</reference>
<dbReference type="Gene3D" id="3.30.310.100">
    <property type="entry name" value="YugN-like"/>
    <property type="match status" value="1"/>
</dbReference>
<protein>
    <recommendedName>
        <fullName evidence="3">YugN-like family protein</fullName>
    </recommendedName>
</protein>
<dbReference type="Pfam" id="PF08868">
    <property type="entry name" value="YugN"/>
    <property type="match status" value="1"/>
</dbReference>
<dbReference type="PATRIC" id="fig|1408103.3.peg.778"/>
<dbReference type="SUPFAM" id="SSF160755">
    <property type="entry name" value="YugN-like"/>
    <property type="match status" value="1"/>
</dbReference>
<sequence length="133" mass="15134">MIELSSQLEGKRFDLYQLEQTLKPMGYSIGGNWDYDQGSFDYKMSDEPGYQFLRLPFTAVEGQLDAKNCVVQFSRPFLLGHVYQEGMDDHAHVDNSNASFNQFSEPVEKDGDVPDRFVKIGQTLLKDAENALL</sequence>
<accession>A0A0M2SXJ2</accession>
<dbReference type="Proteomes" id="UP000034166">
    <property type="component" value="Unassembled WGS sequence"/>
</dbReference>
<keyword evidence="2" id="KW-1185">Reference proteome</keyword>